<dbReference type="GO" id="GO:0015293">
    <property type="term" value="F:symporter activity"/>
    <property type="evidence" value="ECO:0007669"/>
    <property type="project" value="TreeGrafter"/>
</dbReference>
<keyword evidence="10" id="KW-0739">Sodium transport</keyword>
<dbReference type="GO" id="GO:0006814">
    <property type="term" value="P:sodium ion transport"/>
    <property type="evidence" value="ECO:0007669"/>
    <property type="project" value="UniProtKB-KW"/>
</dbReference>
<dbReference type="Gene3D" id="1.20.1730.10">
    <property type="entry name" value="Sodium/glucose cotransporter"/>
    <property type="match status" value="1"/>
</dbReference>
<evidence type="ECO:0000256" key="1">
    <source>
        <dbReference type="ARBA" id="ARBA00004651"/>
    </source>
</evidence>
<keyword evidence="5 12" id="KW-0812">Transmembrane</keyword>
<keyword evidence="8" id="KW-0406">Ion transport</keyword>
<evidence type="ECO:0000256" key="6">
    <source>
        <dbReference type="ARBA" id="ARBA00022989"/>
    </source>
</evidence>
<dbReference type="InterPro" id="IPR001734">
    <property type="entry name" value="Na/solute_symporter"/>
</dbReference>
<keyword evidence="6 12" id="KW-1133">Transmembrane helix</keyword>
<evidence type="ECO:0000256" key="12">
    <source>
        <dbReference type="SAM" id="Phobius"/>
    </source>
</evidence>
<keyword evidence="4" id="KW-1003">Cell membrane</keyword>
<evidence type="ECO:0000256" key="11">
    <source>
        <dbReference type="RuleBase" id="RU362091"/>
    </source>
</evidence>
<evidence type="ECO:0000256" key="10">
    <source>
        <dbReference type="ARBA" id="ARBA00023201"/>
    </source>
</evidence>
<evidence type="ECO:0000313" key="14">
    <source>
        <dbReference type="WBParaSite" id="maker-uti_cns_0006725-snap-gene-0.3-mRNA-1"/>
    </source>
</evidence>
<accession>A0A1I8HK47</accession>
<dbReference type="AlphaFoldDB" id="A0A1I8HK47"/>
<comment type="subcellular location">
    <subcellularLocation>
        <location evidence="1">Cell membrane</location>
        <topology evidence="1">Multi-pass membrane protein</topology>
    </subcellularLocation>
</comment>
<reference evidence="14" key="1">
    <citation type="submission" date="2016-11" db="UniProtKB">
        <authorList>
            <consortium name="WormBaseParasite"/>
        </authorList>
    </citation>
    <scope>IDENTIFICATION</scope>
</reference>
<feature type="transmembrane region" description="Helical" evidence="12">
    <location>
        <begin position="73"/>
        <end position="96"/>
    </location>
</feature>
<dbReference type="InterPro" id="IPR038377">
    <property type="entry name" value="Na/Glc_symporter_sf"/>
</dbReference>
<proteinExistence type="inferred from homology"/>
<evidence type="ECO:0000256" key="3">
    <source>
        <dbReference type="ARBA" id="ARBA00022448"/>
    </source>
</evidence>
<organism evidence="13 14">
    <name type="scientific">Macrostomum lignano</name>
    <dbReference type="NCBI Taxonomy" id="282301"/>
    <lineage>
        <taxon>Eukaryota</taxon>
        <taxon>Metazoa</taxon>
        <taxon>Spiralia</taxon>
        <taxon>Lophotrochozoa</taxon>
        <taxon>Platyhelminthes</taxon>
        <taxon>Rhabditophora</taxon>
        <taxon>Macrostomorpha</taxon>
        <taxon>Macrostomida</taxon>
        <taxon>Macrostomidae</taxon>
        <taxon>Macrostomum</taxon>
    </lineage>
</organism>
<keyword evidence="3" id="KW-0813">Transport</keyword>
<name>A0A1I8HK47_9PLAT</name>
<sequence length="176" mass="19760">AFNSSFQVRSVFKLQSQYMVNSCRCTIIAALERTSNSFHWAERHPSLVVAHFCSVGIYFALSGGKQKTTAEYLIMRLVPVSVSLVASFLSAILILGHPAEIYLNGIGFHFHLIGATIAYLTTAFLFVGLFYQLRITSAFEYLEQRFQSKLVRCIGTLLVIISHSELVQLIKSNLLY</sequence>
<dbReference type="Proteomes" id="UP000095280">
    <property type="component" value="Unplaced"/>
</dbReference>
<keyword evidence="9 12" id="KW-0472">Membrane</keyword>
<evidence type="ECO:0000256" key="8">
    <source>
        <dbReference type="ARBA" id="ARBA00023065"/>
    </source>
</evidence>
<evidence type="ECO:0000256" key="2">
    <source>
        <dbReference type="ARBA" id="ARBA00006434"/>
    </source>
</evidence>
<evidence type="ECO:0000256" key="5">
    <source>
        <dbReference type="ARBA" id="ARBA00022692"/>
    </source>
</evidence>
<feature type="transmembrane region" description="Helical" evidence="12">
    <location>
        <begin position="108"/>
        <end position="130"/>
    </location>
</feature>
<evidence type="ECO:0000256" key="7">
    <source>
        <dbReference type="ARBA" id="ARBA00023053"/>
    </source>
</evidence>
<dbReference type="Pfam" id="PF00474">
    <property type="entry name" value="SSF"/>
    <property type="match status" value="1"/>
</dbReference>
<comment type="similarity">
    <text evidence="2 11">Belongs to the sodium:solute symporter (SSF) (TC 2.A.21) family.</text>
</comment>
<evidence type="ECO:0000256" key="4">
    <source>
        <dbReference type="ARBA" id="ARBA00022475"/>
    </source>
</evidence>
<keyword evidence="13" id="KW-1185">Reference proteome</keyword>
<evidence type="ECO:0000313" key="13">
    <source>
        <dbReference type="Proteomes" id="UP000095280"/>
    </source>
</evidence>
<dbReference type="InterPro" id="IPR051163">
    <property type="entry name" value="Sodium:Solute_Symporter_SSF"/>
</dbReference>
<evidence type="ECO:0000256" key="9">
    <source>
        <dbReference type="ARBA" id="ARBA00023136"/>
    </source>
</evidence>
<dbReference type="PANTHER" id="PTHR42985">
    <property type="entry name" value="SODIUM-COUPLED MONOCARBOXYLATE TRANSPORTER"/>
    <property type="match status" value="1"/>
</dbReference>
<dbReference type="PROSITE" id="PS50283">
    <property type="entry name" value="NA_SOLUT_SYMP_3"/>
    <property type="match status" value="1"/>
</dbReference>
<dbReference type="PANTHER" id="PTHR42985:SF40">
    <property type="entry name" value="LD47995P-RELATED"/>
    <property type="match status" value="1"/>
</dbReference>
<protein>
    <submittedName>
        <fullName evidence="14">DUF418 domain-containing protein</fullName>
    </submittedName>
</protein>
<dbReference type="WBParaSite" id="maker-uti_cns_0006725-snap-gene-0.3-mRNA-1">
    <property type="protein sequence ID" value="maker-uti_cns_0006725-snap-gene-0.3-mRNA-1"/>
    <property type="gene ID" value="maker-uti_cns_0006725-snap-gene-0.3"/>
</dbReference>
<feature type="transmembrane region" description="Helical" evidence="12">
    <location>
        <begin position="44"/>
        <end position="61"/>
    </location>
</feature>
<dbReference type="GO" id="GO:0005886">
    <property type="term" value="C:plasma membrane"/>
    <property type="evidence" value="ECO:0007669"/>
    <property type="project" value="UniProtKB-SubCell"/>
</dbReference>
<keyword evidence="7" id="KW-0915">Sodium</keyword>